<keyword evidence="2" id="KW-1133">Transmembrane helix</keyword>
<gene>
    <name evidence="4" type="ORF">UPYG_G00045670</name>
</gene>
<evidence type="ECO:0000256" key="2">
    <source>
        <dbReference type="SAM" id="Phobius"/>
    </source>
</evidence>
<keyword evidence="2" id="KW-0472">Membrane</keyword>
<keyword evidence="5" id="KW-1185">Reference proteome</keyword>
<feature type="region of interest" description="Disordered" evidence="1">
    <location>
        <begin position="65"/>
        <end position="169"/>
    </location>
</feature>
<proteinExistence type="predicted"/>
<protein>
    <submittedName>
        <fullName evidence="4">Uncharacterized protein</fullName>
    </submittedName>
</protein>
<evidence type="ECO:0000313" key="4">
    <source>
        <dbReference type="EMBL" id="KAL1023754.1"/>
    </source>
</evidence>
<organism evidence="4 5">
    <name type="scientific">Umbra pygmaea</name>
    <name type="common">Eastern mudminnow</name>
    <dbReference type="NCBI Taxonomy" id="75934"/>
    <lineage>
        <taxon>Eukaryota</taxon>
        <taxon>Metazoa</taxon>
        <taxon>Chordata</taxon>
        <taxon>Craniata</taxon>
        <taxon>Vertebrata</taxon>
        <taxon>Euteleostomi</taxon>
        <taxon>Actinopterygii</taxon>
        <taxon>Neopterygii</taxon>
        <taxon>Teleostei</taxon>
        <taxon>Protacanthopterygii</taxon>
        <taxon>Esociformes</taxon>
        <taxon>Umbridae</taxon>
        <taxon>Umbra</taxon>
    </lineage>
</organism>
<evidence type="ECO:0000313" key="5">
    <source>
        <dbReference type="Proteomes" id="UP001557470"/>
    </source>
</evidence>
<dbReference type="EMBL" id="JAGEUA010000001">
    <property type="protein sequence ID" value="KAL1023754.1"/>
    <property type="molecule type" value="Genomic_DNA"/>
</dbReference>
<dbReference type="AlphaFoldDB" id="A0ABD0XQX7"/>
<evidence type="ECO:0000256" key="1">
    <source>
        <dbReference type="SAM" id="MobiDB-lite"/>
    </source>
</evidence>
<dbReference type="Proteomes" id="UP001557470">
    <property type="component" value="Unassembled WGS sequence"/>
</dbReference>
<feature type="region of interest" description="Disordered" evidence="1">
    <location>
        <begin position="255"/>
        <end position="360"/>
    </location>
</feature>
<comment type="caution">
    <text evidence="4">The sequence shown here is derived from an EMBL/GenBank/DDBJ whole genome shotgun (WGS) entry which is preliminary data.</text>
</comment>
<feature type="transmembrane region" description="Helical" evidence="2">
    <location>
        <begin position="178"/>
        <end position="197"/>
    </location>
</feature>
<feature type="compositionally biased region" description="Low complexity" evidence="1">
    <location>
        <begin position="319"/>
        <end position="342"/>
    </location>
</feature>
<feature type="compositionally biased region" description="Polar residues" evidence="1">
    <location>
        <begin position="97"/>
        <end position="114"/>
    </location>
</feature>
<sequence length="360" mass="37986">MDKIIFTFPCLFLLGLVLTATAKDQFTTTAANNRVVMNGTVPLENSVNSSVSTVPLENSVNSSVSTVPLENSVNSSVSSVPQGNSSSNNSSVDPKYNNETNVMLPTTSVSSIPSFTEKDSKNHTETVATTSSTSTQTGSTPKPTTRSTTSKVATTLTSRGPISTRHVPQLSSGSNKGLIVFWIFFIVIVVLIVFFFIRKKLKEKSITLHSRQEDLPLSAADQDVVFDNSPTTKEMQTFTPVDLDSTEVLVEYTAETKDGEVDGDPPPPASPADKPGDVAPEGAVAPGDVALGGAVAPGDVPPSTLGVETDDELAVSNKTSVESVNVNDDDNTNNNNIRTTSTRGRAISSSFSDVPLDNPA</sequence>
<feature type="chain" id="PRO_5044757520" evidence="3">
    <location>
        <begin position="23"/>
        <end position="360"/>
    </location>
</feature>
<feature type="compositionally biased region" description="Low complexity" evidence="1">
    <location>
        <begin position="125"/>
        <end position="158"/>
    </location>
</feature>
<keyword evidence="3" id="KW-0732">Signal</keyword>
<evidence type="ECO:0000256" key="3">
    <source>
        <dbReference type="SAM" id="SignalP"/>
    </source>
</evidence>
<accession>A0ABD0XQX7</accession>
<name>A0ABD0XQX7_UMBPY</name>
<feature type="compositionally biased region" description="Low complexity" evidence="1">
    <location>
        <begin position="71"/>
        <end position="92"/>
    </location>
</feature>
<keyword evidence="2" id="KW-0812">Transmembrane</keyword>
<reference evidence="4 5" key="1">
    <citation type="submission" date="2024-06" db="EMBL/GenBank/DDBJ databases">
        <authorList>
            <person name="Pan Q."/>
            <person name="Wen M."/>
            <person name="Jouanno E."/>
            <person name="Zahm M."/>
            <person name="Klopp C."/>
            <person name="Cabau C."/>
            <person name="Louis A."/>
            <person name="Berthelot C."/>
            <person name="Parey E."/>
            <person name="Roest Crollius H."/>
            <person name="Montfort J."/>
            <person name="Robinson-Rechavi M."/>
            <person name="Bouchez O."/>
            <person name="Lampietro C."/>
            <person name="Lopez Roques C."/>
            <person name="Donnadieu C."/>
            <person name="Postlethwait J."/>
            <person name="Bobe J."/>
            <person name="Verreycken H."/>
            <person name="Guiguen Y."/>
        </authorList>
    </citation>
    <scope>NUCLEOTIDE SEQUENCE [LARGE SCALE GENOMIC DNA]</scope>
    <source>
        <strain evidence="4">Up_M1</strain>
        <tissue evidence="4">Testis</tissue>
    </source>
</reference>
<feature type="signal peptide" evidence="3">
    <location>
        <begin position="1"/>
        <end position="22"/>
    </location>
</feature>